<proteinExistence type="predicted"/>
<organism evidence="2 3">
    <name type="scientific">Corynebacterium durum F0235</name>
    <dbReference type="NCBI Taxonomy" id="1035195"/>
    <lineage>
        <taxon>Bacteria</taxon>
        <taxon>Bacillati</taxon>
        <taxon>Actinomycetota</taxon>
        <taxon>Actinomycetes</taxon>
        <taxon>Mycobacteriales</taxon>
        <taxon>Corynebacteriaceae</taxon>
        <taxon>Corynebacterium</taxon>
    </lineage>
</organism>
<dbReference type="STRING" id="1035195.HMPREF9997_00243"/>
<reference evidence="2 3" key="1">
    <citation type="submission" date="2012-05" db="EMBL/GenBank/DDBJ databases">
        <authorList>
            <person name="Weinstock G."/>
            <person name="Sodergren E."/>
            <person name="Lobos E.A."/>
            <person name="Fulton L."/>
            <person name="Fulton R."/>
            <person name="Courtney L."/>
            <person name="Fronick C."/>
            <person name="O'Laughlin M."/>
            <person name="Godfrey J."/>
            <person name="Wilson R.M."/>
            <person name="Miner T."/>
            <person name="Farmer C."/>
            <person name="Delehaunty K."/>
            <person name="Cordes M."/>
            <person name="Minx P."/>
            <person name="Tomlinson C."/>
            <person name="Chen J."/>
            <person name="Wollam A."/>
            <person name="Pepin K.H."/>
            <person name="Bhonagiri V."/>
            <person name="Zhang X."/>
            <person name="Suruliraj S."/>
            <person name="Warren W."/>
            <person name="Mitreva M."/>
            <person name="Mardis E.R."/>
            <person name="Wilson R.K."/>
        </authorList>
    </citation>
    <scope>NUCLEOTIDE SEQUENCE [LARGE SCALE GENOMIC DNA]</scope>
    <source>
        <strain evidence="2 3">F0235</strain>
    </source>
</reference>
<dbReference type="InterPro" id="IPR011991">
    <property type="entry name" value="ArsR-like_HTH"/>
</dbReference>
<accession>L1MLP6</accession>
<dbReference type="AlphaFoldDB" id="L1MLP6"/>
<dbReference type="HOGENOM" id="CLU_119559_0_0_11"/>
<dbReference type="eggNOG" id="COG0640">
    <property type="taxonomic scope" value="Bacteria"/>
</dbReference>
<protein>
    <recommendedName>
        <fullName evidence="4">Transcriptional regulator, ArsR family</fullName>
    </recommendedName>
</protein>
<evidence type="ECO:0000313" key="2">
    <source>
        <dbReference type="EMBL" id="EKX92198.1"/>
    </source>
</evidence>
<dbReference type="Pfam" id="PF12840">
    <property type="entry name" value="HTH_20"/>
    <property type="match status" value="1"/>
</dbReference>
<dbReference type="PATRIC" id="fig|1035195.3.peg.227"/>
<dbReference type="Proteomes" id="UP000010445">
    <property type="component" value="Unassembled WGS sequence"/>
</dbReference>
<gene>
    <name evidence="2" type="ORF">HMPREF9997_00243</name>
</gene>
<dbReference type="Gene3D" id="1.10.10.10">
    <property type="entry name" value="Winged helix-like DNA-binding domain superfamily/Winged helix DNA-binding domain"/>
    <property type="match status" value="1"/>
</dbReference>
<evidence type="ECO:0000313" key="3">
    <source>
        <dbReference type="Proteomes" id="UP000010445"/>
    </source>
</evidence>
<comment type="caution">
    <text evidence="2">The sequence shown here is derived from an EMBL/GenBank/DDBJ whole genome shotgun (WGS) entry which is preliminary data.</text>
</comment>
<dbReference type="InterPro" id="IPR036390">
    <property type="entry name" value="WH_DNA-bd_sf"/>
</dbReference>
<name>L1MLP6_9CORY</name>
<sequence length="196" mass="21564">MDSMELPTSAQPPSPPPSQREQELERRLAAIEARLAVLEERIPEETTAAPTGTKQVDDTADTYWTLTELSLRNNTADNTGAVMFAGHVTTSEQEAMYQWTRPTDFFLTTSWDDPMTRLTALAHPVRGTILRTLLDAPATAAQLAEKNVVTSTGTAYHHLNALMAAGWISKKPTGEFSIRTSRIVPLLTILACCEDH</sequence>
<dbReference type="InterPro" id="IPR036388">
    <property type="entry name" value="WH-like_DNA-bd_sf"/>
</dbReference>
<feature type="region of interest" description="Disordered" evidence="1">
    <location>
        <begin position="1"/>
        <end position="24"/>
    </location>
</feature>
<dbReference type="SUPFAM" id="SSF46785">
    <property type="entry name" value="Winged helix' DNA-binding domain"/>
    <property type="match status" value="1"/>
</dbReference>
<dbReference type="EMBL" id="AMEM01000006">
    <property type="protein sequence ID" value="EKX92198.1"/>
    <property type="molecule type" value="Genomic_DNA"/>
</dbReference>
<evidence type="ECO:0008006" key="4">
    <source>
        <dbReference type="Google" id="ProtNLM"/>
    </source>
</evidence>
<evidence type="ECO:0000256" key="1">
    <source>
        <dbReference type="SAM" id="MobiDB-lite"/>
    </source>
</evidence>
<dbReference type="CDD" id="cd00090">
    <property type="entry name" value="HTH_ARSR"/>
    <property type="match status" value="1"/>
</dbReference>
<keyword evidence="3" id="KW-1185">Reference proteome</keyword>